<organism evidence="3 4">
    <name type="scientific">Legionella massiliensis</name>
    <dbReference type="NCBI Taxonomy" id="1034943"/>
    <lineage>
        <taxon>Bacteria</taxon>
        <taxon>Pseudomonadati</taxon>
        <taxon>Pseudomonadota</taxon>
        <taxon>Gammaproteobacteria</taxon>
        <taxon>Legionellales</taxon>
        <taxon>Legionellaceae</taxon>
        <taxon>Legionella</taxon>
    </lineage>
</organism>
<evidence type="ECO:0000313" key="4">
    <source>
        <dbReference type="Proteomes" id="UP000044071"/>
    </source>
</evidence>
<feature type="transmembrane region" description="Helical" evidence="1">
    <location>
        <begin position="34"/>
        <end position="57"/>
    </location>
</feature>
<feature type="domain" description="Inner membrane protein YgaP-like transmembrane" evidence="2">
    <location>
        <begin position="4"/>
        <end position="61"/>
    </location>
</feature>
<accession>A0A078L5Y5</accession>
<evidence type="ECO:0000256" key="1">
    <source>
        <dbReference type="SAM" id="Phobius"/>
    </source>
</evidence>
<dbReference type="OrthoDB" id="5644650at2"/>
<evidence type="ECO:0000259" key="2">
    <source>
        <dbReference type="Pfam" id="PF11127"/>
    </source>
</evidence>
<keyword evidence="4" id="KW-1185">Reference proteome</keyword>
<keyword evidence="1" id="KW-0812">Transmembrane</keyword>
<dbReference type="AlphaFoldDB" id="A0A078L5Y5"/>
<dbReference type="InterPro" id="IPR021309">
    <property type="entry name" value="YgaP-like_TM"/>
</dbReference>
<reference evidence="3 4" key="1">
    <citation type="submission" date="2014-06" db="EMBL/GenBank/DDBJ databases">
        <authorList>
            <person name="Urmite Genomes Urmite Genomes"/>
        </authorList>
    </citation>
    <scope>NUCLEOTIDE SEQUENCE [LARGE SCALE GENOMIC DNA]</scope>
</reference>
<feature type="transmembrane region" description="Helical" evidence="1">
    <location>
        <begin position="12"/>
        <end position="28"/>
    </location>
</feature>
<protein>
    <recommendedName>
        <fullName evidence="2">Inner membrane protein YgaP-like transmembrane domain-containing protein</fullName>
    </recommendedName>
</protein>
<dbReference type="Proteomes" id="UP000044071">
    <property type="component" value="Unassembled WGS sequence"/>
</dbReference>
<keyword evidence="1" id="KW-1133">Transmembrane helix</keyword>
<keyword evidence="1" id="KW-0472">Membrane</keyword>
<dbReference type="RefSeq" id="WP_044012808.1">
    <property type="nucleotide sequence ID" value="NZ_CCVW01000005.1"/>
</dbReference>
<name>A0A078L5Y5_9GAMM</name>
<evidence type="ECO:0000313" key="3">
    <source>
        <dbReference type="EMBL" id="CDZ79469.1"/>
    </source>
</evidence>
<dbReference type="Pfam" id="PF11127">
    <property type="entry name" value="YgaP-like_TM"/>
    <property type="match status" value="1"/>
</dbReference>
<proteinExistence type="predicted"/>
<gene>
    <name evidence="3" type="ORF">BN59_03787</name>
</gene>
<dbReference type="EMBL" id="CCSB01000005">
    <property type="protein sequence ID" value="CDZ79469.1"/>
    <property type="molecule type" value="Genomic_DNA"/>
</dbReference>
<dbReference type="STRING" id="1034943.BN59_03787"/>
<sequence length="70" mass="7961">MSFTCNIDKTDRINRAIIGVILCIAALFEMGKFYYFTLGFALIIEGIIGWCSIPFALGKIKRLFNIRPIK</sequence>